<organism evidence="1 2">
    <name type="scientific">Stephania japonica</name>
    <dbReference type="NCBI Taxonomy" id="461633"/>
    <lineage>
        <taxon>Eukaryota</taxon>
        <taxon>Viridiplantae</taxon>
        <taxon>Streptophyta</taxon>
        <taxon>Embryophyta</taxon>
        <taxon>Tracheophyta</taxon>
        <taxon>Spermatophyta</taxon>
        <taxon>Magnoliopsida</taxon>
        <taxon>Ranunculales</taxon>
        <taxon>Menispermaceae</taxon>
        <taxon>Menispermoideae</taxon>
        <taxon>Cissampelideae</taxon>
        <taxon>Stephania</taxon>
    </lineage>
</organism>
<accession>A0AAP0HJM8</accession>
<dbReference type="EMBL" id="JBBNAE010000011">
    <property type="protein sequence ID" value="KAK9085110.1"/>
    <property type="molecule type" value="Genomic_DNA"/>
</dbReference>
<dbReference type="Proteomes" id="UP001417504">
    <property type="component" value="Unassembled WGS sequence"/>
</dbReference>
<dbReference type="AlphaFoldDB" id="A0AAP0HJM8"/>
<gene>
    <name evidence="1" type="ORF">Sjap_025521</name>
</gene>
<sequence>MNKCFYNHLKVVNLSLNRLKKLEIDNMGNYLLSPCDRLVDCKLELHTLNLLTFVYKGTMFKNWSIGNLVGLIDVDLFVPPLVFSHSEWYTRFEGHWVKLFKALNGARTFTINFALLDKVEPVPPLPYTLDYLKYYYVPIEGVEELNNKFEFLGALFKNAVNLERMTITALFQQFPEFGEDAHRERIPEFRDKLMALFQQFPNLQVSLQVS</sequence>
<evidence type="ECO:0000313" key="2">
    <source>
        <dbReference type="Proteomes" id="UP001417504"/>
    </source>
</evidence>
<evidence type="ECO:0000313" key="1">
    <source>
        <dbReference type="EMBL" id="KAK9085110.1"/>
    </source>
</evidence>
<proteinExistence type="predicted"/>
<comment type="caution">
    <text evidence="1">The sequence shown here is derived from an EMBL/GenBank/DDBJ whole genome shotgun (WGS) entry which is preliminary data.</text>
</comment>
<protein>
    <submittedName>
        <fullName evidence="1">Uncharacterized protein</fullName>
    </submittedName>
</protein>
<name>A0AAP0HJM8_9MAGN</name>
<keyword evidence="2" id="KW-1185">Reference proteome</keyword>
<reference evidence="1 2" key="1">
    <citation type="submission" date="2024-01" db="EMBL/GenBank/DDBJ databases">
        <title>Genome assemblies of Stephania.</title>
        <authorList>
            <person name="Yang L."/>
        </authorList>
    </citation>
    <scope>NUCLEOTIDE SEQUENCE [LARGE SCALE GENOMIC DNA]</scope>
    <source>
        <strain evidence="1">QJT</strain>
        <tissue evidence="1">Leaf</tissue>
    </source>
</reference>